<comment type="caution">
    <text evidence="6">The sequence shown here is derived from an EMBL/GenBank/DDBJ whole genome shotgun (WGS) entry which is preliminary data.</text>
</comment>
<evidence type="ECO:0000256" key="2">
    <source>
        <dbReference type="ARBA" id="ARBA00022692"/>
    </source>
</evidence>
<dbReference type="EMBL" id="BMVU01000064">
    <property type="protein sequence ID" value="GGY07814.1"/>
    <property type="molecule type" value="Genomic_DNA"/>
</dbReference>
<dbReference type="AlphaFoldDB" id="A0A918NZH4"/>
<keyword evidence="7" id="KW-1185">Reference proteome</keyword>
<keyword evidence="3 5" id="KW-1133">Transmembrane helix</keyword>
<feature type="transmembrane region" description="Helical" evidence="5">
    <location>
        <begin position="55"/>
        <end position="83"/>
    </location>
</feature>
<dbReference type="Pfam" id="PF13564">
    <property type="entry name" value="DoxX_2"/>
    <property type="match status" value="1"/>
</dbReference>
<gene>
    <name evidence="6" type="ORF">GCM10010358_71140</name>
</gene>
<dbReference type="RefSeq" id="WP_190194444.1">
    <property type="nucleotide sequence ID" value="NZ_BMVU01000064.1"/>
</dbReference>
<accession>A0A918NZH4</accession>
<name>A0A918NZH4_9ACTN</name>
<feature type="transmembrane region" description="Helical" evidence="5">
    <location>
        <begin position="26"/>
        <end position="43"/>
    </location>
</feature>
<evidence type="ECO:0000313" key="7">
    <source>
        <dbReference type="Proteomes" id="UP000619244"/>
    </source>
</evidence>
<dbReference type="GO" id="GO:0016020">
    <property type="term" value="C:membrane"/>
    <property type="evidence" value="ECO:0007669"/>
    <property type="project" value="UniProtKB-SubCell"/>
</dbReference>
<dbReference type="InterPro" id="IPR032808">
    <property type="entry name" value="DoxX"/>
</dbReference>
<evidence type="ECO:0000256" key="3">
    <source>
        <dbReference type="ARBA" id="ARBA00022989"/>
    </source>
</evidence>
<dbReference type="Proteomes" id="UP000619244">
    <property type="component" value="Unassembled WGS sequence"/>
</dbReference>
<protein>
    <submittedName>
        <fullName evidence="6">Membrane protein</fullName>
    </submittedName>
</protein>
<keyword evidence="2 5" id="KW-0812">Transmembrane</keyword>
<reference evidence="6" key="1">
    <citation type="journal article" date="2014" name="Int. J. Syst. Evol. Microbiol.">
        <title>Complete genome sequence of Corynebacterium casei LMG S-19264T (=DSM 44701T), isolated from a smear-ripened cheese.</title>
        <authorList>
            <consortium name="US DOE Joint Genome Institute (JGI-PGF)"/>
            <person name="Walter F."/>
            <person name="Albersmeier A."/>
            <person name="Kalinowski J."/>
            <person name="Ruckert C."/>
        </authorList>
    </citation>
    <scope>NUCLEOTIDE SEQUENCE</scope>
    <source>
        <strain evidence="6">JCM 4790</strain>
    </source>
</reference>
<comment type="subcellular location">
    <subcellularLocation>
        <location evidence="1">Membrane</location>
        <topology evidence="1">Multi-pass membrane protein</topology>
    </subcellularLocation>
</comment>
<evidence type="ECO:0000313" key="6">
    <source>
        <dbReference type="EMBL" id="GGY07814.1"/>
    </source>
</evidence>
<feature type="transmembrane region" description="Helical" evidence="5">
    <location>
        <begin position="95"/>
        <end position="115"/>
    </location>
</feature>
<sequence>MSTAYVITVLTALANAGIAVADLTRAGFVVANSAAVGVPPAWLPRLAALKAAGAVGLLLGLVGAPVIGVAAATGLVLFFLGAVAAHVRARVFHNIVFPSGYLALAASSLVLVLTVPR</sequence>
<organism evidence="6 7">
    <name type="scientific">Streptomyces minutiscleroticus</name>
    <dbReference type="NCBI Taxonomy" id="68238"/>
    <lineage>
        <taxon>Bacteria</taxon>
        <taxon>Bacillati</taxon>
        <taxon>Actinomycetota</taxon>
        <taxon>Actinomycetes</taxon>
        <taxon>Kitasatosporales</taxon>
        <taxon>Streptomycetaceae</taxon>
        <taxon>Streptomyces</taxon>
    </lineage>
</organism>
<keyword evidence="4 5" id="KW-0472">Membrane</keyword>
<evidence type="ECO:0000256" key="5">
    <source>
        <dbReference type="SAM" id="Phobius"/>
    </source>
</evidence>
<evidence type="ECO:0000256" key="1">
    <source>
        <dbReference type="ARBA" id="ARBA00004141"/>
    </source>
</evidence>
<proteinExistence type="predicted"/>
<evidence type="ECO:0000256" key="4">
    <source>
        <dbReference type="ARBA" id="ARBA00023136"/>
    </source>
</evidence>
<reference evidence="6" key="2">
    <citation type="submission" date="2020-09" db="EMBL/GenBank/DDBJ databases">
        <authorList>
            <person name="Sun Q."/>
            <person name="Ohkuma M."/>
        </authorList>
    </citation>
    <scope>NUCLEOTIDE SEQUENCE</scope>
    <source>
        <strain evidence="6">JCM 4790</strain>
    </source>
</reference>